<gene>
    <name evidence="1" type="ORF">NQ317_004174</name>
</gene>
<accession>A0ABQ9JVD5</accession>
<comment type="caution">
    <text evidence="1">The sequence shown here is derived from an EMBL/GenBank/DDBJ whole genome shotgun (WGS) entry which is preliminary data.</text>
</comment>
<evidence type="ECO:0000313" key="1">
    <source>
        <dbReference type="EMBL" id="KAJ8981230.1"/>
    </source>
</evidence>
<evidence type="ECO:0008006" key="3">
    <source>
        <dbReference type="Google" id="ProtNLM"/>
    </source>
</evidence>
<sequence>MRKHEKCWIFVLSEPFWIAYHVGQGLQGYLRGDAGHLQLPGAQAVHQEHKSRATRHVPCYVGRGSAAGLSKSTSLQLLTWDPVPDTV</sequence>
<evidence type="ECO:0000313" key="2">
    <source>
        <dbReference type="Proteomes" id="UP001162164"/>
    </source>
</evidence>
<organism evidence="1 2">
    <name type="scientific">Molorchus minor</name>
    <dbReference type="NCBI Taxonomy" id="1323400"/>
    <lineage>
        <taxon>Eukaryota</taxon>
        <taxon>Metazoa</taxon>
        <taxon>Ecdysozoa</taxon>
        <taxon>Arthropoda</taxon>
        <taxon>Hexapoda</taxon>
        <taxon>Insecta</taxon>
        <taxon>Pterygota</taxon>
        <taxon>Neoptera</taxon>
        <taxon>Endopterygota</taxon>
        <taxon>Coleoptera</taxon>
        <taxon>Polyphaga</taxon>
        <taxon>Cucujiformia</taxon>
        <taxon>Chrysomeloidea</taxon>
        <taxon>Cerambycidae</taxon>
        <taxon>Lamiinae</taxon>
        <taxon>Monochamini</taxon>
        <taxon>Molorchus</taxon>
    </lineage>
</organism>
<dbReference type="EMBL" id="JAPWTJ010000196">
    <property type="protein sequence ID" value="KAJ8981230.1"/>
    <property type="molecule type" value="Genomic_DNA"/>
</dbReference>
<keyword evidence="2" id="KW-1185">Reference proteome</keyword>
<protein>
    <recommendedName>
        <fullName evidence="3">Secreted protein</fullName>
    </recommendedName>
</protein>
<dbReference type="Proteomes" id="UP001162164">
    <property type="component" value="Unassembled WGS sequence"/>
</dbReference>
<name>A0ABQ9JVD5_9CUCU</name>
<reference evidence="1" key="1">
    <citation type="journal article" date="2023" name="Insect Mol. Biol.">
        <title>Genome sequencing provides insights into the evolution of gene families encoding plant cell wall-degrading enzymes in longhorned beetles.</title>
        <authorList>
            <person name="Shin N.R."/>
            <person name="Okamura Y."/>
            <person name="Kirsch R."/>
            <person name="Pauchet Y."/>
        </authorList>
    </citation>
    <scope>NUCLEOTIDE SEQUENCE</scope>
    <source>
        <strain evidence="1">MMC_N1</strain>
    </source>
</reference>
<proteinExistence type="predicted"/>